<comment type="caution">
    <text evidence="1">The sequence shown here is derived from an EMBL/GenBank/DDBJ whole genome shotgun (WGS) entry which is preliminary data.</text>
</comment>
<dbReference type="EMBL" id="CM056814">
    <property type="protein sequence ID" value="KAJ8626292.1"/>
    <property type="molecule type" value="Genomic_DNA"/>
</dbReference>
<organism evidence="1 2">
    <name type="scientific">Persea americana</name>
    <name type="common">Avocado</name>
    <dbReference type="NCBI Taxonomy" id="3435"/>
    <lineage>
        <taxon>Eukaryota</taxon>
        <taxon>Viridiplantae</taxon>
        <taxon>Streptophyta</taxon>
        <taxon>Embryophyta</taxon>
        <taxon>Tracheophyta</taxon>
        <taxon>Spermatophyta</taxon>
        <taxon>Magnoliopsida</taxon>
        <taxon>Magnoliidae</taxon>
        <taxon>Laurales</taxon>
        <taxon>Lauraceae</taxon>
        <taxon>Persea</taxon>
    </lineage>
</organism>
<sequence length="383" mass="42823">MSEDDKLSIIMHEAASFKLKHGHEEEAACLYEECVKSHGSVEALVRLVMTAAHVDVDKAEVYAKRLRKLPGLKEVNVESLERTSGAKHMESSHTVQVETSPEEGKEKTKAWKKRRKGSQSTQSALIQQTRALHQIQRGGYPRGIGLATGLRERTREQLRNPPPLTPLSTTLRFKNPPPLPLRPLLFKTLPKPLQFHSDASSALADVDGPTSESALSVPHPWPELGTFIERLKSKGYFDDPEAPPPPEREEGSVVEAPMELNQIKTTFLNFSRDRFDILMFICSFFFAWCGRGDIGWFVTATLHMLTDLGSFKEVGKGSRRQTLIRQSLEAGEFLNPLHGSVPLKVGLNRLENEVRVGNVMWIVKAEYDESGPSIVHGNAFELV</sequence>
<proteinExistence type="predicted"/>
<keyword evidence="2" id="KW-1185">Reference proteome</keyword>
<protein>
    <submittedName>
        <fullName evidence="1">Uncharacterized protein</fullName>
    </submittedName>
</protein>
<evidence type="ECO:0000313" key="2">
    <source>
        <dbReference type="Proteomes" id="UP001234297"/>
    </source>
</evidence>
<dbReference type="Proteomes" id="UP001234297">
    <property type="component" value="Chromosome 6"/>
</dbReference>
<reference evidence="1 2" key="1">
    <citation type="journal article" date="2022" name="Hortic Res">
        <title>A haplotype resolved chromosomal level avocado genome allows analysis of novel avocado genes.</title>
        <authorList>
            <person name="Nath O."/>
            <person name="Fletcher S.J."/>
            <person name="Hayward A."/>
            <person name="Shaw L.M."/>
            <person name="Masouleh A.K."/>
            <person name="Furtado A."/>
            <person name="Henry R.J."/>
            <person name="Mitter N."/>
        </authorList>
    </citation>
    <scope>NUCLEOTIDE SEQUENCE [LARGE SCALE GENOMIC DNA]</scope>
    <source>
        <strain evidence="2">cv. Hass</strain>
    </source>
</reference>
<name>A0ACC2KYH9_PERAE</name>
<gene>
    <name evidence="1" type="ORF">MRB53_019599</name>
</gene>
<accession>A0ACC2KYH9</accession>
<evidence type="ECO:0000313" key="1">
    <source>
        <dbReference type="EMBL" id="KAJ8626292.1"/>
    </source>
</evidence>